<sequence>GHYEKAVALWEGLSSTDYRAARNLAVAYYSHMDRKNEVLPLLKQALSLKPNDEQLIFETVYVMGKLGVAPIERISFLNNHKSAISRDDIMLEWARAYNMAGQEDKAIELLRGRNFVPAEGGEHAVAEQYMFAYFLKGRRLMKENKMQEATDCFKAAQTLPQNLGAGLWNIVRLVPFKYYEAICLKSLGQEDKANENFYFITGIEVDYFSNMNLPELPFYQALCYRETGMPFKGDMLINYKLQDWKEGMKTIDAGYFATTPFFISFCDRAVQQRSAYYSYLLALAYRYTGDTKLAQKYIEQAAVSDPYALNIFAERQF</sequence>
<protein>
    <submittedName>
        <fullName evidence="1">DUF5107 domain-containing protein</fullName>
    </submittedName>
</protein>
<dbReference type="Pfam" id="PF13181">
    <property type="entry name" value="TPR_8"/>
    <property type="match status" value="1"/>
</dbReference>
<dbReference type="SUPFAM" id="SSF48452">
    <property type="entry name" value="TPR-like"/>
    <property type="match status" value="1"/>
</dbReference>
<evidence type="ECO:0000313" key="1">
    <source>
        <dbReference type="EMBL" id="KAA5248967.1"/>
    </source>
</evidence>
<dbReference type="InterPro" id="IPR011990">
    <property type="entry name" value="TPR-like_helical_dom_sf"/>
</dbReference>
<comment type="caution">
    <text evidence="1">The sequence shown here is derived from an EMBL/GenBank/DDBJ whole genome shotgun (WGS) entry which is preliminary data.</text>
</comment>
<gene>
    <name evidence="1" type="ORF">F2Z09_23130</name>
</gene>
<keyword evidence="2" id="KW-1185">Reference proteome</keyword>
<dbReference type="SMART" id="SM00028">
    <property type="entry name" value="TPR"/>
    <property type="match status" value="3"/>
</dbReference>
<organism evidence="1 2">
    <name type="scientific">Bacteroides finegoldii</name>
    <dbReference type="NCBI Taxonomy" id="338188"/>
    <lineage>
        <taxon>Bacteria</taxon>
        <taxon>Pseudomonadati</taxon>
        <taxon>Bacteroidota</taxon>
        <taxon>Bacteroidia</taxon>
        <taxon>Bacteroidales</taxon>
        <taxon>Bacteroidaceae</taxon>
        <taxon>Bacteroides</taxon>
    </lineage>
</organism>
<dbReference type="AlphaFoldDB" id="A0AB34BH09"/>
<accession>A0AB34BH09</accession>
<dbReference type="Gene3D" id="1.25.40.10">
    <property type="entry name" value="Tetratricopeptide repeat domain"/>
    <property type="match status" value="2"/>
</dbReference>
<dbReference type="InterPro" id="IPR019734">
    <property type="entry name" value="TPR_rpt"/>
</dbReference>
<evidence type="ECO:0000313" key="2">
    <source>
        <dbReference type="Proteomes" id="UP000440198"/>
    </source>
</evidence>
<proteinExistence type="predicted"/>
<dbReference type="EMBL" id="VWAG01000149">
    <property type="protein sequence ID" value="KAA5248967.1"/>
    <property type="molecule type" value="Genomic_DNA"/>
</dbReference>
<name>A0AB34BH09_9BACE</name>
<dbReference type="Proteomes" id="UP000440198">
    <property type="component" value="Unassembled WGS sequence"/>
</dbReference>
<reference evidence="1 2" key="1">
    <citation type="journal article" date="2019" name="Nat. Med.">
        <title>A library of human gut bacterial isolates paired with longitudinal multiomics data enables mechanistic microbiome research.</title>
        <authorList>
            <person name="Poyet M."/>
            <person name="Groussin M."/>
            <person name="Gibbons S.M."/>
            <person name="Avila-Pacheco J."/>
            <person name="Jiang X."/>
            <person name="Kearney S.M."/>
            <person name="Perrotta A.R."/>
            <person name="Berdy B."/>
            <person name="Zhao S."/>
            <person name="Lieberman T.D."/>
            <person name="Swanson P.K."/>
            <person name="Smith M."/>
            <person name="Roesemann S."/>
            <person name="Alexander J.E."/>
            <person name="Rich S.A."/>
            <person name="Livny J."/>
            <person name="Vlamakis H."/>
            <person name="Clish C."/>
            <person name="Bullock K."/>
            <person name="Deik A."/>
            <person name="Scott J."/>
            <person name="Pierce K.A."/>
            <person name="Xavier R.J."/>
            <person name="Alm E.J."/>
        </authorList>
    </citation>
    <scope>NUCLEOTIDE SEQUENCE [LARGE SCALE GENOMIC DNA]</scope>
    <source>
        <strain evidence="1 2">BIOML-A2</strain>
    </source>
</reference>
<feature type="non-terminal residue" evidence="1">
    <location>
        <position position="1"/>
    </location>
</feature>